<keyword evidence="4" id="KW-1185">Reference proteome</keyword>
<name>A0A452F861_CAPHI</name>
<dbReference type="Ensembl" id="ENSCHIT00000028146.1">
    <property type="protein sequence ID" value="ENSCHIP00000020314.1"/>
    <property type="gene ID" value="ENSCHIG00000019008.1"/>
</dbReference>
<protein>
    <submittedName>
        <fullName evidence="3">Uncharacterized protein</fullName>
    </submittedName>
</protein>
<dbReference type="EMBL" id="LWLT01000020">
    <property type="status" value="NOT_ANNOTATED_CDS"/>
    <property type="molecule type" value="Genomic_DNA"/>
</dbReference>
<dbReference type="Bgee" id="ENSCHIG00000019008">
    <property type="expression patterns" value="Expressed in prefrontal cortex and 16 other cell types or tissues"/>
</dbReference>
<reference evidence="3" key="2">
    <citation type="submission" date="2025-08" db="UniProtKB">
        <authorList>
            <consortium name="Ensembl"/>
        </authorList>
    </citation>
    <scope>IDENTIFICATION</scope>
</reference>
<sequence length="123" mass="12691">MDTCAKLVSTLSLIERTSPLLRLETLTDESHSSLAAPGPWTISLIPSHSFQTSAISKDSDTAAKFPGAGAATAGVAGSCAGSGAVFGSFITLFYAMGLALSKAMGLFCLMVALTEAKDFLCFF</sequence>
<reference evidence="3 4" key="1">
    <citation type="submission" date="2016-04" db="EMBL/GenBank/DDBJ databases">
        <title>Polished mammalian reference genomes with single-molecule sequencing and chromosome conformation capture applied to the Capra hircus genome.</title>
        <authorList>
            <person name="Bickhart D.M."/>
            <person name="Koren S."/>
            <person name="Rosen B."/>
            <person name="Hastie A."/>
            <person name="Liachko I."/>
            <person name="Sullivan S.T."/>
            <person name="Burton J."/>
            <person name="Sayre B.L."/>
            <person name="Huson H.J."/>
            <person name="Lee J."/>
            <person name="Lam E."/>
            <person name="Kelley C.M."/>
            <person name="Hutchison J.L."/>
            <person name="Zhou Y."/>
            <person name="Sun J."/>
            <person name="Crisa A."/>
            <person name="Schwartz J.C."/>
            <person name="Hammond J.A."/>
            <person name="Schroeder S.G."/>
            <person name="Liu G.E."/>
            <person name="Dunham M."/>
            <person name="Shendure J."/>
            <person name="Sonstegard T.S."/>
            <person name="Phillippy A.M."/>
            <person name="Van Tassell C.P."/>
            <person name="Smith T.P."/>
        </authorList>
    </citation>
    <scope>NUCLEOTIDE SEQUENCE [LARGE SCALE GENOMIC DNA]</scope>
</reference>
<dbReference type="AlphaFoldDB" id="A0A452F861"/>
<keyword evidence="2" id="KW-0812">Transmembrane</keyword>
<dbReference type="STRING" id="9925.ENSCHIP00000020314"/>
<reference evidence="3" key="3">
    <citation type="submission" date="2025-09" db="UniProtKB">
        <authorList>
            <consortium name="Ensembl"/>
        </authorList>
    </citation>
    <scope>IDENTIFICATION</scope>
</reference>
<comment type="similarity">
    <text evidence="1">Belongs to the ATPase C chain family.</text>
</comment>
<dbReference type="InterPro" id="IPR000454">
    <property type="entry name" value="ATP_synth_F0_csu"/>
</dbReference>
<dbReference type="GO" id="GO:0015078">
    <property type="term" value="F:proton transmembrane transporter activity"/>
    <property type="evidence" value="ECO:0007669"/>
    <property type="project" value="InterPro"/>
</dbReference>
<organism evidence="3 4">
    <name type="scientific">Capra hircus</name>
    <name type="common">Goat</name>
    <dbReference type="NCBI Taxonomy" id="9925"/>
    <lineage>
        <taxon>Eukaryota</taxon>
        <taxon>Metazoa</taxon>
        <taxon>Chordata</taxon>
        <taxon>Craniata</taxon>
        <taxon>Vertebrata</taxon>
        <taxon>Euteleostomi</taxon>
        <taxon>Mammalia</taxon>
        <taxon>Eutheria</taxon>
        <taxon>Laurasiatheria</taxon>
        <taxon>Artiodactyla</taxon>
        <taxon>Ruminantia</taxon>
        <taxon>Pecora</taxon>
        <taxon>Bovidae</taxon>
        <taxon>Caprinae</taxon>
        <taxon>Capra</taxon>
    </lineage>
</organism>
<keyword evidence="2" id="KW-0472">Membrane</keyword>
<dbReference type="Gene3D" id="1.20.20.10">
    <property type="entry name" value="F1F0 ATP synthase subunit C"/>
    <property type="match status" value="1"/>
</dbReference>
<evidence type="ECO:0000256" key="1">
    <source>
        <dbReference type="ARBA" id="ARBA00006704"/>
    </source>
</evidence>
<dbReference type="Proteomes" id="UP000291000">
    <property type="component" value="Chromosome 18"/>
</dbReference>
<dbReference type="GO" id="GO:0015986">
    <property type="term" value="P:proton motive force-driven ATP synthesis"/>
    <property type="evidence" value="ECO:0007669"/>
    <property type="project" value="InterPro"/>
</dbReference>
<evidence type="ECO:0000256" key="2">
    <source>
        <dbReference type="SAM" id="Phobius"/>
    </source>
</evidence>
<dbReference type="PANTHER" id="PTHR10031">
    <property type="entry name" value="ATP SYNTHASE LIPID-BINDING PROTEIN, MITOCHONDRIAL"/>
    <property type="match status" value="1"/>
</dbReference>
<evidence type="ECO:0000313" key="4">
    <source>
        <dbReference type="Proteomes" id="UP000291000"/>
    </source>
</evidence>
<proteinExistence type="inferred from homology"/>
<dbReference type="InterPro" id="IPR038662">
    <property type="entry name" value="ATP_synth_F0_csu_sf"/>
</dbReference>
<keyword evidence="2" id="KW-1133">Transmembrane helix</keyword>
<feature type="transmembrane region" description="Helical" evidence="2">
    <location>
        <begin position="92"/>
        <end position="113"/>
    </location>
</feature>
<dbReference type="GeneTree" id="ENSGT00940000157455"/>
<dbReference type="PANTHER" id="PTHR10031:SF0">
    <property type="entry name" value="ATPASE PROTEIN 9"/>
    <property type="match status" value="1"/>
</dbReference>
<evidence type="ECO:0000313" key="3">
    <source>
        <dbReference type="Ensembl" id="ENSCHIP00000020314.1"/>
    </source>
</evidence>
<dbReference type="GO" id="GO:0045259">
    <property type="term" value="C:proton-transporting ATP synthase complex"/>
    <property type="evidence" value="ECO:0007669"/>
    <property type="project" value="InterPro"/>
</dbReference>
<accession>A0A452F861</accession>